<organism evidence="4 5">
    <name type="scientific">Roseimaritima ulvae</name>
    <dbReference type="NCBI Taxonomy" id="980254"/>
    <lineage>
        <taxon>Bacteria</taxon>
        <taxon>Pseudomonadati</taxon>
        <taxon>Planctomycetota</taxon>
        <taxon>Planctomycetia</taxon>
        <taxon>Pirellulales</taxon>
        <taxon>Pirellulaceae</taxon>
        <taxon>Roseimaritima</taxon>
    </lineage>
</organism>
<dbReference type="CDD" id="cd16025">
    <property type="entry name" value="PAS_like"/>
    <property type="match status" value="1"/>
</dbReference>
<feature type="domain" description="Sulfatase N-terminal" evidence="3">
    <location>
        <begin position="58"/>
        <end position="420"/>
    </location>
</feature>
<dbReference type="KEGG" id="rul:UC8_36170"/>
<keyword evidence="5" id="KW-1185">Reference proteome</keyword>
<dbReference type="PANTHER" id="PTHR42693:SF53">
    <property type="entry name" value="ENDO-4-O-SULFATASE"/>
    <property type="match status" value="1"/>
</dbReference>
<evidence type="ECO:0000313" key="4">
    <source>
        <dbReference type="EMBL" id="QEG41592.1"/>
    </source>
</evidence>
<accession>A0A5B9QUG7</accession>
<dbReference type="EC" id="3.1.6.1" evidence="4"/>
<sequence>MLQCLAKLTHQSGALGCRRESPCHVLHRITTLAILACTALFSQILDTPSLKAESSDRPNIVLILADDMGYSDLGCYGGEIDTPNLDALAQGGVRFSQFYNTAKCHSSRVSLLTGQYCIAAGDTALSHGVTSAEVLGNNNYFTLMAGKWHLRKQPTDFGFQRYFGHLSGACNYFAGDNTFRLNGEPFEVPKDGFYTTVANVDYSLKFLEEARRGDDPWYLYLAFNAPHAPLHALPQDYAKYEGRYDQGWDAVRAQRIAKLKRLGVLPKDLEPSPRPEHVPAWDQLLPWQREYEAKRMATLAAMIDRLDQEVGRLVADLKQHGELENTLILFVSDNGACPYDRTPPRLDIEPTSARRYFGDSTGWSWARNGAFRYYKQNQYEGGISTPAIFHWPAGISLPAGSVVDQPAHLIDVLPTLVEVTESQLPDSWPDRQLRPISGVSLNPVLQGQSLPSRPPLHLLFASDRGLREGDWKLVSFRSGPWELYNLADDRAENHNLAADEPERLQRMVSTWHEMAEQVLHAPAGARRPVKETTGPHQHREWTNFSATEPKNYIGRRRGKKATPVKQGG</sequence>
<dbReference type="InterPro" id="IPR000917">
    <property type="entry name" value="Sulfatase_N"/>
</dbReference>
<dbReference type="EMBL" id="CP042914">
    <property type="protein sequence ID" value="QEG41592.1"/>
    <property type="molecule type" value="Genomic_DNA"/>
</dbReference>
<evidence type="ECO:0000256" key="1">
    <source>
        <dbReference type="ARBA" id="ARBA00008779"/>
    </source>
</evidence>
<evidence type="ECO:0000256" key="2">
    <source>
        <dbReference type="ARBA" id="ARBA00022801"/>
    </source>
</evidence>
<dbReference type="OrthoDB" id="9783154at2"/>
<protein>
    <submittedName>
        <fullName evidence="4">Arylsulfatase</fullName>
        <ecNumber evidence="4">3.1.6.1</ecNumber>
    </submittedName>
</protein>
<comment type="similarity">
    <text evidence="1">Belongs to the sulfatase family.</text>
</comment>
<dbReference type="Pfam" id="PF00884">
    <property type="entry name" value="Sulfatase"/>
    <property type="match status" value="1"/>
</dbReference>
<dbReference type="AlphaFoldDB" id="A0A5B9QUG7"/>
<dbReference type="PANTHER" id="PTHR42693">
    <property type="entry name" value="ARYLSULFATASE FAMILY MEMBER"/>
    <property type="match status" value="1"/>
</dbReference>
<dbReference type="Proteomes" id="UP000325286">
    <property type="component" value="Chromosome"/>
</dbReference>
<name>A0A5B9QUG7_9BACT</name>
<dbReference type="InterPro" id="IPR017850">
    <property type="entry name" value="Alkaline_phosphatase_core_sf"/>
</dbReference>
<dbReference type="Gene3D" id="3.40.720.10">
    <property type="entry name" value="Alkaline Phosphatase, subunit A"/>
    <property type="match status" value="1"/>
</dbReference>
<proteinExistence type="inferred from homology"/>
<evidence type="ECO:0000313" key="5">
    <source>
        <dbReference type="Proteomes" id="UP000325286"/>
    </source>
</evidence>
<reference evidence="4 5" key="1">
    <citation type="submission" date="2019-08" db="EMBL/GenBank/DDBJ databases">
        <title>Deep-cultivation of Planctomycetes and their phenomic and genomic characterization uncovers novel biology.</title>
        <authorList>
            <person name="Wiegand S."/>
            <person name="Jogler M."/>
            <person name="Boedeker C."/>
            <person name="Pinto D."/>
            <person name="Vollmers J."/>
            <person name="Rivas-Marin E."/>
            <person name="Kohn T."/>
            <person name="Peeters S.H."/>
            <person name="Heuer A."/>
            <person name="Rast P."/>
            <person name="Oberbeckmann S."/>
            <person name="Bunk B."/>
            <person name="Jeske O."/>
            <person name="Meyerdierks A."/>
            <person name="Storesund J.E."/>
            <person name="Kallscheuer N."/>
            <person name="Luecker S."/>
            <person name="Lage O.M."/>
            <person name="Pohl T."/>
            <person name="Merkel B.J."/>
            <person name="Hornburger P."/>
            <person name="Mueller R.-W."/>
            <person name="Bruemmer F."/>
            <person name="Labrenz M."/>
            <person name="Spormann A.M."/>
            <person name="Op den Camp H."/>
            <person name="Overmann J."/>
            <person name="Amann R."/>
            <person name="Jetten M.S.M."/>
            <person name="Mascher T."/>
            <person name="Medema M.H."/>
            <person name="Devos D.P."/>
            <person name="Kaster A.-K."/>
            <person name="Ovreas L."/>
            <person name="Rohde M."/>
            <person name="Galperin M.Y."/>
            <person name="Jogler C."/>
        </authorList>
    </citation>
    <scope>NUCLEOTIDE SEQUENCE [LARGE SCALE GENOMIC DNA]</scope>
    <source>
        <strain evidence="4 5">UC8</strain>
    </source>
</reference>
<gene>
    <name evidence="4" type="primary">atsA_34</name>
    <name evidence="4" type="ORF">UC8_36170</name>
</gene>
<evidence type="ECO:0000259" key="3">
    <source>
        <dbReference type="Pfam" id="PF00884"/>
    </source>
</evidence>
<dbReference type="Gene3D" id="3.30.1120.10">
    <property type="match status" value="1"/>
</dbReference>
<keyword evidence="2 4" id="KW-0378">Hydrolase</keyword>
<dbReference type="SUPFAM" id="SSF53649">
    <property type="entry name" value="Alkaline phosphatase-like"/>
    <property type="match status" value="1"/>
</dbReference>
<dbReference type="GO" id="GO:0004065">
    <property type="term" value="F:arylsulfatase activity"/>
    <property type="evidence" value="ECO:0007669"/>
    <property type="project" value="UniProtKB-EC"/>
</dbReference>
<dbReference type="InterPro" id="IPR050738">
    <property type="entry name" value="Sulfatase"/>
</dbReference>